<evidence type="ECO:0000256" key="1">
    <source>
        <dbReference type="SAM" id="MobiDB-lite"/>
    </source>
</evidence>
<protein>
    <submittedName>
        <fullName evidence="2">Uncharacterized protein</fullName>
    </submittedName>
</protein>
<proteinExistence type="predicted"/>
<feature type="compositionally biased region" description="Acidic residues" evidence="1">
    <location>
        <begin position="260"/>
        <end position="270"/>
    </location>
</feature>
<organism evidence="2 3">
    <name type="scientific">Klebsormidium nitens</name>
    <name type="common">Green alga</name>
    <name type="synonym">Ulothrix nitens</name>
    <dbReference type="NCBI Taxonomy" id="105231"/>
    <lineage>
        <taxon>Eukaryota</taxon>
        <taxon>Viridiplantae</taxon>
        <taxon>Streptophyta</taxon>
        <taxon>Klebsormidiophyceae</taxon>
        <taxon>Klebsormidiales</taxon>
        <taxon>Klebsormidiaceae</taxon>
        <taxon>Klebsormidium</taxon>
    </lineage>
</organism>
<dbReference type="AlphaFoldDB" id="A0A1Y1IPW1"/>
<name>A0A1Y1IPW1_KLENI</name>
<dbReference type="Proteomes" id="UP000054558">
    <property type="component" value="Unassembled WGS sequence"/>
</dbReference>
<dbReference type="EMBL" id="DF238064">
    <property type="protein sequence ID" value="GAQ92734.1"/>
    <property type="molecule type" value="Genomic_DNA"/>
</dbReference>
<feature type="non-terminal residue" evidence="2">
    <location>
        <position position="483"/>
    </location>
</feature>
<keyword evidence="3" id="KW-1185">Reference proteome</keyword>
<sequence>MAPSCKRERRWWCGAEIRRSLGLWQTSWRTEAETGRNEREPEGVRLDLSLGNELGRKSNWAKRQAVVDSGGVESIVRAMGRPAKNHDAELRKYPELKRFPEQHRWNVFKSAPSDQRARRSGWLKVMILKRKGPEYTWGRAYKVKNPGGPELMLDSKQAAREFLRSKTLPILDDRDELKIGGHGAGRLVSNPREDVELENLPPPMARDVEYRGIAAEDGDEGVTDGRGEEGDGDQGVAGAEGSEGVAESGEAGGQDRGDESMEEVGDDEPDLSTGGSMVSGEFLHDVAADDDLGASELLDVGRGREGFGASDSLDTNGRGECGQNGMHGAYVRSQISDSIDAISWRLKVMVAVLQAAQLGLEPPGGAGPCLALPARGSFPSPSLEPAQLGLEPPGGAGPCLALPARGSFPSPSLEPAQLGLEPVPEEPEPAGAPLWSLERYTVWLAGAAAGAGAVRRCGPLPHSARMPPSLEPAQLGLEPCHDV</sequence>
<feature type="region of interest" description="Disordered" evidence="1">
    <location>
        <begin position="216"/>
        <end position="278"/>
    </location>
</feature>
<accession>A0A1Y1IPW1</accession>
<evidence type="ECO:0000313" key="3">
    <source>
        <dbReference type="Proteomes" id="UP000054558"/>
    </source>
</evidence>
<gene>
    <name evidence="2" type="ORF">KFL_011150010</name>
</gene>
<reference evidence="2 3" key="1">
    <citation type="journal article" date="2014" name="Nat. Commun.">
        <title>Klebsormidium flaccidum genome reveals primary factors for plant terrestrial adaptation.</title>
        <authorList>
            <person name="Hori K."/>
            <person name="Maruyama F."/>
            <person name="Fujisawa T."/>
            <person name="Togashi T."/>
            <person name="Yamamoto N."/>
            <person name="Seo M."/>
            <person name="Sato S."/>
            <person name="Yamada T."/>
            <person name="Mori H."/>
            <person name="Tajima N."/>
            <person name="Moriyama T."/>
            <person name="Ikeuchi M."/>
            <person name="Watanabe M."/>
            <person name="Wada H."/>
            <person name="Kobayashi K."/>
            <person name="Saito M."/>
            <person name="Masuda T."/>
            <person name="Sasaki-Sekimoto Y."/>
            <person name="Mashiguchi K."/>
            <person name="Awai K."/>
            <person name="Shimojima M."/>
            <person name="Masuda S."/>
            <person name="Iwai M."/>
            <person name="Nobusawa T."/>
            <person name="Narise T."/>
            <person name="Kondo S."/>
            <person name="Saito H."/>
            <person name="Sato R."/>
            <person name="Murakawa M."/>
            <person name="Ihara Y."/>
            <person name="Oshima-Yamada Y."/>
            <person name="Ohtaka K."/>
            <person name="Satoh M."/>
            <person name="Sonobe K."/>
            <person name="Ishii M."/>
            <person name="Ohtani R."/>
            <person name="Kanamori-Sato M."/>
            <person name="Honoki R."/>
            <person name="Miyazaki D."/>
            <person name="Mochizuki H."/>
            <person name="Umetsu J."/>
            <person name="Higashi K."/>
            <person name="Shibata D."/>
            <person name="Kamiya Y."/>
            <person name="Sato N."/>
            <person name="Nakamura Y."/>
            <person name="Tabata S."/>
            <person name="Ida S."/>
            <person name="Kurokawa K."/>
            <person name="Ohta H."/>
        </authorList>
    </citation>
    <scope>NUCLEOTIDE SEQUENCE [LARGE SCALE GENOMIC DNA]</scope>
    <source>
        <strain evidence="2 3">NIES-2285</strain>
    </source>
</reference>
<feature type="compositionally biased region" description="Low complexity" evidence="1">
    <location>
        <begin position="234"/>
        <end position="249"/>
    </location>
</feature>
<evidence type="ECO:0000313" key="2">
    <source>
        <dbReference type="EMBL" id="GAQ92734.1"/>
    </source>
</evidence>